<feature type="compositionally biased region" description="Basic and acidic residues" evidence="8">
    <location>
        <begin position="173"/>
        <end position="184"/>
    </location>
</feature>
<dbReference type="InterPro" id="IPR027417">
    <property type="entry name" value="P-loop_NTPase"/>
</dbReference>
<evidence type="ECO:0000259" key="11">
    <source>
        <dbReference type="PROSITE" id="PS51194"/>
    </source>
</evidence>
<dbReference type="CDD" id="cd18793">
    <property type="entry name" value="SF2_C_SNF"/>
    <property type="match status" value="1"/>
</dbReference>
<sequence>MATPNFPPGQANGYSSMPGRPALDHNRPSPSRAGVAQPWSPAALLDPQRHFASQNRSSTPTHLEQLPPTAALETGKHAFPRSGSKDEHPLVINSKSTNNAPFAPNGLTFQFVGPPTDAWNPPSGVQVVDLDATEEYSDAEKAIGTPSDGVSSMIERNFHIQDRQQVPEPKRRKIEDGLPGDTKRFQSSSEGFLARGVRQEQKQASVQVTQLNEAIAGAFPPLKGPFTVDLTEGGEGGAKGHESYEEVCFGSVMVATVDCHKVPAPKPGSQAMGGPAYWPTVKIVLRRKVNEKAHIIQACDHTRSVFGSLDKNSAECIAPLMDVAKVHLRTEAKIPSRRKNDNEDIGDDISRSYRIELVLYGAASFGRAVGKRLTKYKLKLVKPNHYDAKIRLAIPDQIDPATGNPTAKPEVSSTRGSAASSSSQPIRSTEVVRSEVLSVFDSMANAEDLPEMEPDAKVKTTLLRHQKQALYFMVHREKPLAAHADSKLGTSMWLKKTTPSGRVMYHNVVTGQTDSKAPSETLGGILADMMGLGKTLSILSLVASTGEQAAAWHAQPFKHSTTSEMRRRLGLPTNYFGHPLLMDMTPLKCNARATLLVCPLSTVTNWEQQIKQHLAPDSFKYHIYHGPNRIKDIEKLSDFDLVITTYGSVSSELTARSRGKAGPHPLEEIGWFRVVLDEAHMIRESSTLQFKAICRLQPSRRWAVTGTPVQNRLEDLGSLLCFLRLKPFDDRTQFNEFIVNPFRACDPNILTKLRVLVDTITLRRLKDKIELPKRTDVIVRLQFSDEEATLYNFYSRNAQDRLKVLTHHQERILGGKVYMHILQAILRLRLICAHGRDLLREDDLKLMQGMTRDSAISLDEDDDTPGHFKERLTDGEAYSVFDLLVNTDYDQCTHCKNKLSYTDETSTTDIRSEKQEHVIGYMTPCLHVYCPSCIKHFADPQRKLTYKSDQPGVCPECQASVMFSCVEIRHGRAETEHDTLPHQRGGGGAREAASGNGSAQRLAEYSGPHTKTRALVQELLQNKAHSEACPDEPPYKSVVFSGWTSHLDLIELALDKAGITHCRLDGKMTRLARTQAMDAFRESASIQVMLVSIMAGGLGLNLTAANTVYVMEPQYNPAAEAQAIDRVHRLGQRREVRTVRYIMQDSFEERMLENQNRKIKISNLSMNRNDQHATSSADAARQRLEDLRSLFR</sequence>
<dbReference type="InterPro" id="IPR001841">
    <property type="entry name" value="Znf_RING"/>
</dbReference>
<dbReference type="SMART" id="SM00487">
    <property type="entry name" value="DEXDc"/>
    <property type="match status" value="1"/>
</dbReference>
<feature type="region of interest" description="Disordered" evidence="8">
    <location>
        <begin position="397"/>
        <end position="427"/>
    </location>
</feature>
<evidence type="ECO:0000256" key="5">
    <source>
        <dbReference type="ARBA" id="ARBA00022833"/>
    </source>
</evidence>
<keyword evidence="1" id="KW-0479">Metal-binding</keyword>
<feature type="compositionally biased region" description="Polar residues" evidence="8">
    <location>
        <begin position="51"/>
        <end position="62"/>
    </location>
</feature>
<keyword evidence="3 7" id="KW-0863">Zinc-finger</keyword>
<proteinExistence type="predicted"/>
<name>A0ABP0DEY7_9PEZI</name>
<dbReference type="SMART" id="SM00490">
    <property type="entry name" value="HELICc"/>
    <property type="match status" value="1"/>
</dbReference>
<feature type="region of interest" description="Disordered" evidence="8">
    <location>
        <begin position="977"/>
        <end position="1003"/>
    </location>
</feature>
<dbReference type="PANTHER" id="PTHR45626:SF52">
    <property type="entry name" value="SINGLE-STRANDED DNA-DEPENDENT ATPASE (EUROFUNG)"/>
    <property type="match status" value="1"/>
</dbReference>
<reference evidence="12 13" key="1">
    <citation type="submission" date="2024-01" db="EMBL/GenBank/DDBJ databases">
        <authorList>
            <person name="Allen C."/>
            <person name="Tagirdzhanova G."/>
        </authorList>
    </citation>
    <scope>NUCLEOTIDE SEQUENCE [LARGE SCALE GENOMIC DNA]</scope>
    <source>
        <strain evidence="12 13">CBS 119000</strain>
    </source>
</reference>
<evidence type="ECO:0000256" key="4">
    <source>
        <dbReference type="ARBA" id="ARBA00022801"/>
    </source>
</evidence>
<gene>
    <name evidence="12" type="ORF">SEPCBS119000_002183</name>
</gene>
<dbReference type="PROSITE" id="PS51194">
    <property type="entry name" value="HELICASE_CTER"/>
    <property type="match status" value="1"/>
</dbReference>
<evidence type="ECO:0000256" key="7">
    <source>
        <dbReference type="PROSITE-ProRule" id="PRU00175"/>
    </source>
</evidence>
<dbReference type="InterPro" id="IPR017907">
    <property type="entry name" value="Znf_RING_CS"/>
</dbReference>
<dbReference type="EMBL" id="CAWUON010000021">
    <property type="protein sequence ID" value="CAK7266737.1"/>
    <property type="molecule type" value="Genomic_DNA"/>
</dbReference>
<comment type="caution">
    <text evidence="12">The sequence shown here is derived from an EMBL/GenBank/DDBJ whole genome shotgun (WGS) entry which is preliminary data.</text>
</comment>
<evidence type="ECO:0000259" key="9">
    <source>
        <dbReference type="PROSITE" id="PS50089"/>
    </source>
</evidence>
<evidence type="ECO:0000256" key="6">
    <source>
        <dbReference type="ARBA" id="ARBA00022840"/>
    </source>
</evidence>
<evidence type="ECO:0000256" key="8">
    <source>
        <dbReference type="SAM" id="MobiDB-lite"/>
    </source>
</evidence>
<dbReference type="InterPro" id="IPR000330">
    <property type="entry name" value="SNF2_N"/>
</dbReference>
<dbReference type="InterPro" id="IPR049730">
    <property type="entry name" value="SNF2/RAD54-like_C"/>
</dbReference>
<accession>A0ABP0DEY7</accession>
<dbReference type="InterPro" id="IPR001650">
    <property type="entry name" value="Helicase_C-like"/>
</dbReference>
<feature type="compositionally biased region" description="Low complexity" evidence="8">
    <location>
        <begin position="412"/>
        <end position="427"/>
    </location>
</feature>
<dbReference type="SUPFAM" id="SSF52540">
    <property type="entry name" value="P-loop containing nucleoside triphosphate hydrolases"/>
    <property type="match status" value="2"/>
</dbReference>
<dbReference type="InterPro" id="IPR050628">
    <property type="entry name" value="SNF2_RAD54_helicase_TF"/>
</dbReference>
<keyword evidence="2" id="KW-0547">Nucleotide-binding</keyword>
<dbReference type="PANTHER" id="PTHR45626">
    <property type="entry name" value="TRANSCRIPTION TERMINATION FACTOR 2-RELATED"/>
    <property type="match status" value="1"/>
</dbReference>
<keyword evidence="6" id="KW-0067">ATP-binding</keyword>
<dbReference type="SUPFAM" id="SSF57850">
    <property type="entry name" value="RING/U-box"/>
    <property type="match status" value="1"/>
</dbReference>
<dbReference type="Gene3D" id="3.40.50.300">
    <property type="entry name" value="P-loop containing nucleotide triphosphate hydrolases"/>
    <property type="match status" value="1"/>
</dbReference>
<dbReference type="PROSITE" id="PS00518">
    <property type="entry name" value="ZF_RING_1"/>
    <property type="match status" value="1"/>
</dbReference>
<keyword evidence="13" id="KW-1185">Reference proteome</keyword>
<keyword evidence="4" id="KW-0378">Hydrolase</keyword>
<dbReference type="InterPro" id="IPR038718">
    <property type="entry name" value="SNF2-like_sf"/>
</dbReference>
<dbReference type="InterPro" id="IPR014001">
    <property type="entry name" value="Helicase_ATP-bd"/>
</dbReference>
<dbReference type="Pfam" id="PF00176">
    <property type="entry name" value="SNF2-rel_dom"/>
    <property type="match status" value="1"/>
</dbReference>
<organism evidence="12 13">
    <name type="scientific">Sporothrix epigloea</name>
    <dbReference type="NCBI Taxonomy" id="1892477"/>
    <lineage>
        <taxon>Eukaryota</taxon>
        <taxon>Fungi</taxon>
        <taxon>Dikarya</taxon>
        <taxon>Ascomycota</taxon>
        <taxon>Pezizomycotina</taxon>
        <taxon>Sordariomycetes</taxon>
        <taxon>Sordariomycetidae</taxon>
        <taxon>Ophiostomatales</taxon>
        <taxon>Ophiostomataceae</taxon>
        <taxon>Sporothrix</taxon>
    </lineage>
</organism>
<dbReference type="Proteomes" id="UP001642502">
    <property type="component" value="Unassembled WGS sequence"/>
</dbReference>
<dbReference type="CDD" id="cd18008">
    <property type="entry name" value="DEXDc_SHPRH-like"/>
    <property type="match status" value="1"/>
</dbReference>
<protein>
    <submittedName>
        <fullName evidence="12">Uncharacterized protein</fullName>
    </submittedName>
</protein>
<feature type="region of interest" description="Disordered" evidence="8">
    <location>
        <begin position="164"/>
        <end position="186"/>
    </location>
</feature>
<feature type="compositionally biased region" description="Low complexity" evidence="8">
    <location>
        <begin position="990"/>
        <end position="999"/>
    </location>
</feature>
<evidence type="ECO:0000313" key="13">
    <source>
        <dbReference type="Proteomes" id="UP001642502"/>
    </source>
</evidence>
<evidence type="ECO:0000313" key="12">
    <source>
        <dbReference type="EMBL" id="CAK7266737.1"/>
    </source>
</evidence>
<dbReference type="PROSITE" id="PS51192">
    <property type="entry name" value="HELICASE_ATP_BIND_1"/>
    <property type="match status" value="1"/>
</dbReference>
<keyword evidence="5" id="KW-0862">Zinc</keyword>
<feature type="domain" description="Helicase C-terminal" evidence="11">
    <location>
        <begin position="1021"/>
        <end position="1172"/>
    </location>
</feature>
<evidence type="ECO:0000256" key="1">
    <source>
        <dbReference type="ARBA" id="ARBA00022723"/>
    </source>
</evidence>
<evidence type="ECO:0000256" key="3">
    <source>
        <dbReference type="ARBA" id="ARBA00022771"/>
    </source>
</evidence>
<feature type="region of interest" description="Disordered" evidence="8">
    <location>
        <begin position="1"/>
        <end position="68"/>
    </location>
</feature>
<dbReference type="Gene3D" id="3.40.50.10810">
    <property type="entry name" value="Tandem AAA-ATPase domain"/>
    <property type="match status" value="1"/>
</dbReference>
<feature type="domain" description="Helicase ATP-binding" evidence="10">
    <location>
        <begin position="515"/>
        <end position="726"/>
    </location>
</feature>
<evidence type="ECO:0000256" key="2">
    <source>
        <dbReference type="ARBA" id="ARBA00022741"/>
    </source>
</evidence>
<feature type="domain" description="RING-type" evidence="9">
    <location>
        <begin position="892"/>
        <end position="958"/>
    </location>
</feature>
<dbReference type="Pfam" id="PF00271">
    <property type="entry name" value="Helicase_C"/>
    <property type="match status" value="1"/>
</dbReference>
<evidence type="ECO:0000259" key="10">
    <source>
        <dbReference type="PROSITE" id="PS51192"/>
    </source>
</evidence>
<dbReference type="PROSITE" id="PS50089">
    <property type="entry name" value="ZF_RING_2"/>
    <property type="match status" value="1"/>
</dbReference>